<sequence>MTGEKTVPRATRASIACIPCRSRHSKCDATRPYCRRCSSEGKKCYYEKSRRGGLDRATLAARRNQRSRDAESSPSSGRTGSLESHDVSLEGNPAHAGRPWQPPLASDNDSTGSDSRSIAALIDPLFDIPGDSIHSIHPSGWTENDPLIGLYYEHFHRFHPCVLPQRYLRRYLQDPSRRACLEPLVSVLRFIGSLYGLSAESSKLKEQARKCNNVLQCPAGRLDRAFLVQSRLLLSIALYWSTNMEESRWALDRAIRDGFDLGMHRRPFAAENSAGDPVLEESWRRTWWQIVIVDACFAAIKRKPIFLAQDEESTLDMPCEEEVYESGRLLIILFSDSGQSIPVPKTVEEFDNREFAPDDYVYSSFAYLIGSVRCASSAVEIAWQGPTQNMSEEAVEAVGVMMEGWFLLLPESKRQVMSKDGIIDELMFQAHMAVNACVIAVHRPYSNLLYNPMEIISSCATGSPQPSQTGNLVNVHTTRCLKSVEAQLSLMALPARPFCHTPFVICMMTAGTIPLLSACKFLFTEKRLGIARHQIRMSIGCLKAMAGIWPQAAVHVRQLQTIAQEVLGIPSREAAVAPDAGTSGNSSNGTPSGSSTAVEPFETQLDGPFPLDSLDDGFQVGWDNLQADLACYDFSAIG</sequence>
<comment type="caution">
    <text evidence="1">The sequence shown here is derived from an EMBL/GenBank/DDBJ whole genome shotgun (WGS) entry which is preliminary data.</text>
</comment>
<accession>A0ACB7NZS3</accession>
<proteinExistence type="predicted"/>
<dbReference type="Proteomes" id="UP000724584">
    <property type="component" value="Unassembled WGS sequence"/>
</dbReference>
<organism evidence="1 2">
    <name type="scientific">Chaetomium tenue</name>
    <dbReference type="NCBI Taxonomy" id="1854479"/>
    <lineage>
        <taxon>Eukaryota</taxon>
        <taxon>Fungi</taxon>
        <taxon>Dikarya</taxon>
        <taxon>Ascomycota</taxon>
        <taxon>Pezizomycotina</taxon>
        <taxon>Sordariomycetes</taxon>
        <taxon>Sordariomycetidae</taxon>
        <taxon>Sordariales</taxon>
        <taxon>Chaetomiaceae</taxon>
        <taxon>Chaetomium</taxon>
    </lineage>
</organism>
<evidence type="ECO:0000313" key="1">
    <source>
        <dbReference type="EMBL" id="KAH6623868.1"/>
    </source>
</evidence>
<reference evidence="1 2" key="1">
    <citation type="journal article" date="2021" name="Nat. Commun.">
        <title>Genetic determinants of endophytism in the Arabidopsis root mycobiome.</title>
        <authorList>
            <person name="Mesny F."/>
            <person name="Miyauchi S."/>
            <person name="Thiergart T."/>
            <person name="Pickel B."/>
            <person name="Atanasova L."/>
            <person name="Karlsson M."/>
            <person name="Huettel B."/>
            <person name="Barry K.W."/>
            <person name="Haridas S."/>
            <person name="Chen C."/>
            <person name="Bauer D."/>
            <person name="Andreopoulos W."/>
            <person name="Pangilinan J."/>
            <person name="LaButti K."/>
            <person name="Riley R."/>
            <person name="Lipzen A."/>
            <person name="Clum A."/>
            <person name="Drula E."/>
            <person name="Henrissat B."/>
            <person name="Kohler A."/>
            <person name="Grigoriev I.V."/>
            <person name="Martin F.M."/>
            <person name="Hacquard S."/>
        </authorList>
    </citation>
    <scope>NUCLEOTIDE SEQUENCE [LARGE SCALE GENOMIC DNA]</scope>
    <source>
        <strain evidence="1 2">MPI-SDFR-AT-0079</strain>
    </source>
</reference>
<protein>
    <submittedName>
        <fullName evidence="1">Uncharacterized protein</fullName>
    </submittedName>
</protein>
<keyword evidence="2" id="KW-1185">Reference proteome</keyword>
<gene>
    <name evidence="1" type="ORF">F5144DRAFT_495582</name>
</gene>
<evidence type="ECO:0000313" key="2">
    <source>
        <dbReference type="Proteomes" id="UP000724584"/>
    </source>
</evidence>
<dbReference type="EMBL" id="JAGIZQ010000006">
    <property type="protein sequence ID" value="KAH6623868.1"/>
    <property type="molecule type" value="Genomic_DNA"/>
</dbReference>
<name>A0ACB7NZS3_9PEZI</name>